<accession>A0A1A5HVK3</accession>
<reference evidence="2" key="1">
    <citation type="submission" date="2016-06" db="EMBL/GenBank/DDBJ databases">
        <title>NZP2037 Pacbio-Illumina hybrid assembly.</title>
        <authorList>
            <person name="Ramsay J.P."/>
        </authorList>
    </citation>
    <scope>NUCLEOTIDE SEQUENCE [LARGE SCALE GENOMIC DNA]</scope>
    <source>
        <strain evidence="2">R7ANS::ICEMlSym2042</strain>
    </source>
</reference>
<sequence>MDNDTLLTSSTAAGHIDTKGQDFKELGLREIVVIGDQNYPWTLICLGGHFLKLLKDDHSLWHVVFDTDFPQSFGAFTSKVQALRALRDYADKNGEELQIEYLSDDGSFHLRENPKAI</sequence>
<dbReference type="Proteomes" id="UP000093748">
    <property type="component" value="Unassembled WGS sequence"/>
</dbReference>
<dbReference type="EMBL" id="LZTJ01000012">
    <property type="protein sequence ID" value="OBP76570.1"/>
    <property type="molecule type" value="Genomic_DNA"/>
</dbReference>
<proteinExistence type="predicted"/>
<protein>
    <submittedName>
        <fullName evidence="1">Uncharacterized protein</fullName>
    </submittedName>
</protein>
<comment type="caution">
    <text evidence="1">The sequence shown here is derived from an EMBL/GenBank/DDBJ whole genome shotgun (WGS) entry which is preliminary data.</text>
</comment>
<dbReference type="AlphaFoldDB" id="A0A1A5HVK3"/>
<dbReference type="GeneID" id="66684489"/>
<gene>
    <name evidence="1" type="ORF">BAE39_10665</name>
</gene>
<evidence type="ECO:0000313" key="1">
    <source>
        <dbReference type="EMBL" id="OBP76570.1"/>
    </source>
</evidence>
<organism evidence="1 2">
    <name type="scientific">Rhizobium loti</name>
    <name type="common">Mesorhizobium loti</name>
    <dbReference type="NCBI Taxonomy" id="381"/>
    <lineage>
        <taxon>Bacteria</taxon>
        <taxon>Pseudomonadati</taxon>
        <taxon>Pseudomonadota</taxon>
        <taxon>Alphaproteobacteria</taxon>
        <taxon>Hyphomicrobiales</taxon>
        <taxon>Phyllobacteriaceae</taxon>
        <taxon>Mesorhizobium</taxon>
    </lineage>
</organism>
<evidence type="ECO:0000313" key="2">
    <source>
        <dbReference type="Proteomes" id="UP000093748"/>
    </source>
</evidence>
<dbReference type="RefSeq" id="WP_032929964.1">
    <property type="nucleotide sequence ID" value="NZ_LZTH01000045.1"/>
</dbReference>
<name>A0A1A5HVK3_RHILI</name>